<evidence type="ECO:0000256" key="12">
    <source>
        <dbReference type="PIRSR" id="PIRSR601929-3"/>
    </source>
</evidence>
<keyword evidence="7 12" id="KW-1015">Disulfide bond</keyword>
<comment type="caution">
    <text evidence="15">The sequence shown here is derived from an EMBL/GenBank/DDBJ whole genome shotgun (WGS) entry which is preliminary data.</text>
</comment>
<keyword evidence="5 13" id="KW-0964">Secreted</keyword>
<keyword evidence="16" id="KW-1185">Reference proteome</keyword>
<dbReference type="SUPFAM" id="SSF51182">
    <property type="entry name" value="RmlC-like cupins"/>
    <property type="match status" value="1"/>
</dbReference>
<dbReference type="InterPro" id="IPR006045">
    <property type="entry name" value="Cupin_1"/>
</dbReference>
<dbReference type="Pfam" id="PF00190">
    <property type="entry name" value="Cupin_1"/>
    <property type="match status" value="1"/>
</dbReference>
<keyword evidence="13" id="KW-0732">Signal</keyword>
<reference evidence="15 16" key="1">
    <citation type="journal article" date="2020" name="bioRxiv">
        <title>Sequence and annotation of 42 cannabis genomes reveals extensive copy number variation in cannabinoid synthesis and pathogen resistance genes.</title>
        <authorList>
            <person name="Mckernan K.J."/>
            <person name="Helbert Y."/>
            <person name="Kane L.T."/>
            <person name="Ebling H."/>
            <person name="Zhang L."/>
            <person name="Liu B."/>
            <person name="Eaton Z."/>
            <person name="Mclaughlin S."/>
            <person name="Kingan S."/>
            <person name="Baybayan P."/>
            <person name="Concepcion G."/>
            <person name="Jordan M."/>
            <person name="Riva A."/>
            <person name="Barbazuk W."/>
            <person name="Harkins T."/>
        </authorList>
    </citation>
    <scope>NUCLEOTIDE SEQUENCE [LARGE SCALE GENOMIC DNA]</scope>
    <source>
        <strain evidence="16">cv. Jamaican Lion 4</strain>
        <tissue evidence="15">Leaf</tissue>
    </source>
</reference>
<feature type="chain" id="PRO_5029951832" description="Germin-like protein" evidence="13">
    <location>
        <begin position="21"/>
        <end position="237"/>
    </location>
</feature>
<evidence type="ECO:0000256" key="2">
    <source>
        <dbReference type="ARBA" id="ARBA00004271"/>
    </source>
</evidence>
<evidence type="ECO:0000256" key="6">
    <source>
        <dbReference type="ARBA" id="ARBA00022723"/>
    </source>
</evidence>
<organism evidence="15 16">
    <name type="scientific">Cannabis sativa</name>
    <name type="common">Hemp</name>
    <name type="synonym">Marijuana</name>
    <dbReference type="NCBI Taxonomy" id="3483"/>
    <lineage>
        <taxon>Eukaryota</taxon>
        <taxon>Viridiplantae</taxon>
        <taxon>Streptophyta</taxon>
        <taxon>Embryophyta</taxon>
        <taxon>Tracheophyta</taxon>
        <taxon>Spermatophyta</taxon>
        <taxon>Magnoliopsida</taxon>
        <taxon>eudicotyledons</taxon>
        <taxon>Gunneridae</taxon>
        <taxon>Pentapetalae</taxon>
        <taxon>rosids</taxon>
        <taxon>fabids</taxon>
        <taxon>Rosales</taxon>
        <taxon>Cannabaceae</taxon>
        <taxon>Cannabis</taxon>
    </lineage>
</organism>
<feature type="binding site" evidence="11">
    <location>
        <position position="175"/>
    </location>
    <ligand>
        <name>Mn(2+)</name>
        <dbReference type="ChEBI" id="CHEBI:29035"/>
    </ligand>
</feature>
<dbReference type="Gene3D" id="2.60.120.10">
    <property type="entry name" value="Jelly Rolls"/>
    <property type="match status" value="1"/>
</dbReference>
<keyword evidence="9 10" id="KW-0464">Manganese</keyword>
<comment type="similarity">
    <text evidence="3 13">Belongs to the germin family.</text>
</comment>
<dbReference type="EMBL" id="JAATIQ010000026">
    <property type="protein sequence ID" value="KAF4398374.1"/>
    <property type="molecule type" value="Genomic_DNA"/>
</dbReference>
<evidence type="ECO:0000313" key="16">
    <source>
        <dbReference type="Proteomes" id="UP000583929"/>
    </source>
</evidence>
<evidence type="ECO:0000256" key="4">
    <source>
        <dbReference type="ARBA" id="ARBA00022523"/>
    </source>
</evidence>
<protein>
    <recommendedName>
        <fullName evidence="13">Germin-like protein</fullName>
    </recommendedName>
</protein>
<comment type="subcellular location">
    <subcellularLocation>
        <location evidence="2 13">Secreted</location>
        <location evidence="2 13">Extracellular space</location>
        <location evidence="2 13">Apoplast</location>
    </subcellularLocation>
</comment>
<gene>
    <name evidence="15" type="ORF">G4B88_025353</name>
</gene>
<dbReference type="GO" id="GO:0048046">
    <property type="term" value="C:apoplast"/>
    <property type="evidence" value="ECO:0007669"/>
    <property type="project" value="UniProtKB-SubCell"/>
</dbReference>
<evidence type="ECO:0000259" key="14">
    <source>
        <dbReference type="SMART" id="SM00835"/>
    </source>
</evidence>
<sequence length="237" mass="25293">MANRVLLLIFVATTFALAIAFEPSPLQDFCVADPASSGWRNSTLNTTYDKFELYIIATRLNGHACLDSKLAIAEHFSFKGLHLAGNTSNPQGSKVTPVNVVHIPGLNTLGISLARIDYAPFGVVAPHTHPRATEILTVLEGTLQVGFVTSNPNNQLITKVLQKGDVFVFPVGLVHFQRNVGGTGKSAVSISALSSQNPGVITIANAVFGSNPAIPRDILAKAFQLDKSTVSNLQDQF</sequence>
<keyword evidence="8" id="KW-0325">Glycoprotein</keyword>
<dbReference type="InterPro" id="IPR014710">
    <property type="entry name" value="RmlC-like_jellyroll"/>
</dbReference>
<evidence type="ECO:0000256" key="13">
    <source>
        <dbReference type="RuleBase" id="RU366015"/>
    </source>
</evidence>
<name>A0A7J6HSV1_CANSA</name>
<evidence type="ECO:0000313" key="15">
    <source>
        <dbReference type="EMBL" id="KAF4398374.1"/>
    </source>
</evidence>
<evidence type="ECO:0000256" key="11">
    <source>
        <dbReference type="PIRSR" id="PIRSR601929-2"/>
    </source>
</evidence>
<dbReference type="GO" id="GO:0030145">
    <property type="term" value="F:manganese ion binding"/>
    <property type="evidence" value="ECO:0007669"/>
    <property type="project" value="UniProtKB-UniRule"/>
</dbReference>
<feature type="binding site" evidence="10">
    <location>
        <position position="129"/>
    </location>
    <ligand>
        <name>oxalate</name>
        <dbReference type="ChEBI" id="CHEBI:30623"/>
    </ligand>
</feature>
<accession>A0A7J6HSV1</accession>
<evidence type="ECO:0000256" key="9">
    <source>
        <dbReference type="ARBA" id="ARBA00023211"/>
    </source>
</evidence>
<dbReference type="InterPro" id="IPR019780">
    <property type="entry name" value="Germin_Mn-BS"/>
</dbReference>
<feature type="binding site" evidence="11">
    <location>
        <position position="127"/>
    </location>
    <ligand>
        <name>Mn(2+)</name>
        <dbReference type="ChEBI" id="CHEBI:29035"/>
    </ligand>
</feature>
<dbReference type="InterPro" id="IPR011051">
    <property type="entry name" value="RmlC_Cupin_sf"/>
</dbReference>
<keyword evidence="6 10" id="KW-0479">Metal-binding</keyword>
<proteinExistence type="inferred from homology"/>
<evidence type="ECO:0000256" key="1">
    <source>
        <dbReference type="ARBA" id="ARBA00003629"/>
    </source>
</evidence>
<dbReference type="PRINTS" id="PR00325">
    <property type="entry name" value="GERMIN"/>
</dbReference>
<comment type="function">
    <text evidence="1">May play a role in plant defense. Probably has no oxalate oxidase activity even if the active site is conserved.</text>
</comment>
<feature type="binding site" evidence="11">
    <location>
        <position position="129"/>
    </location>
    <ligand>
        <name>Mn(2+)</name>
        <dbReference type="ChEBI" id="CHEBI:29035"/>
    </ligand>
</feature>
<feature type="binding site" evidence="10">
    <location>
        <position position="134"/>
    </location>
    <ligand>
        <name>oxalate</name>
        <dbReference type="ChEBI" id="CHEBI:30623"/>
    </ligand>
</feature>
<dbReference type="PROSITE" id="PS00725">
    <property type="entry name" value="GERMIN"/>
    <property type="match status" value="1"/>
</dbReference>
<evidence type="ECO:0000256" key="10">
    <source>
        <dbReference type="PIRSR" id="PIRSR601929-1"/>
    </source>
</evidence>
<keyword evidence="4 13" id="KW-0052">Apoplast</keyword>
<dbReference type="SMART" id="SM00835">
    <property type="entry name" value="Cupin_1"/>
    <property type="match status" value="1"/>
</dbReference>
<evidence type="ECO:0000256" key="7">
    <source>
        <dbReference type="ARBA" id="ARBA00023157"/>
    </source>
</evidence>
<evidence type="ECO:0000256" key="3">
    <source>
        <dbReference type="ARBA" id="ARBA00007456"/>
    </source>
</evidence>
<evidence type="ECO:0000256" key="5">
    <source>
        <dbReference type="ARBA" id="ARBA00022525"/>
    </source>
</evidence>
<dbReference type="Proteomes" id="UP000583929">
    <property type="component" value="Unassembled WGS sequence"/>
</dbReference>
<dbReference type="CDD" id="cd02241">
    <property type="entry name" value="cupin_OxOx"/>
    <property type="match status" value="1"/>
</dbReference>
<dbReference type="FunFam" id="2.60.120.10:FF:000005">
    <property type="entry name" value="Germin-like protein subfamily 1 member 8"/>
    <property type="match status" value="1"/>
</dbReference>
<dbReference type="PANTHER" id="PTHR31238">
    <property type="entry name" value="GERMIN-LIKE PROTEIN SUBFAMILY 3 MEMBER 3"/>
    <property type="match status" value="1"/>
</dbReference>
<dbReference type="AlphaFoldDB" id="A0A7J6HSV1"/>
<feature type="signal peptide" evidence="13">
    <location>
        <begin position="1"/>
        <end position="20"/>
    </location>
</feature>
<feature type="binding site" evidence="11">
    <location>
        <position position="134"/>
    </location>
    <ligand>
        <name>Mn(2+)</name>
        <dbReference type="ChEBI" id="CHEBI:29035"/>
    </ligand>
</feature>
<feature type="disulfide bond" evidence="12">
    <location>
        <begin position="30"/>
        <end position="65"/>
    </location>
</feature>
<evidence type="ECO:0000256" key="8">
    <source>
        <dbReference type="ARBA" id="ARBA00023180"/>
    </source>
</evidence>
<feature type="domain" description="Cupin type-1" evidence="14">
    <location>
        <begin position="79"/>
        <end position="231"/>
    </location>
</feature>
<dbReference type="InterPro" id="IPR001929">
    <property type="entry name" value="Germin"/>
</dbReference>